<comment type="cofactor">
    <cofactor evidence="1">
        <name>biotin</name>
        <dbReference type="ChEBI" id="CHEBI:57586"/>
    </cofactor>
</comment>
<dbReference type="InterPro" id="IPR049074">
    <property type="entry name" value="ACCA_BT"/>
</dbReference>
<dbReference type="GO" id="GO:0004075">
    <property type="term" value="F:biotin carboxylase activity"/>
    <property type="evidence" value="ECO:0007669"/>
    <property type="project" value="UniProtKB-EC"/>
</dbReference>
<dbReference type="InterPro" id="IPR011762">
    <property type="entry name" value="COA_CT_N"/>
</dbReference>
<evidence type="ECO:0000256" key="4">
    <source>
        <dbReference type="ARBA" id="ARBA00022598"/>
    </source>
</evidence>
<dbReference type="InterPro" id="IPR034733">
    <property type="entry name" value="AcCoA_carboxyl_beta"/>
</dbReference>
<dbReference type="SUPFAM" id="SSF51246">
    <property type="entry name" value="Rudiment single hybrid motif"/>
    <property type="match status" value="1"/>
</dbReference>
<evidence type="ECO:0000259" key="15">
    <source>
        <dbReference type="PROSITE" id="PS50968"/>
    </source>
</evidence>
<dbReference type="SUPFAM" id="SSF51230">
    <property type="entry name" value="Single hybrid motif"/>
    <property type="match status" value="1"/>
</dbReference>
<dbReference type="PROSITE" id="PS00866">
    <property type="entry name" value="CPSASE_1"/>
    <property type="match status" value="1"/>
</dbReference>
<gene>
    <name evidence="20" type="ORF">AKO1_014123</name>
</gene>
<dbReference type="InterPro" id="IPR005482">
    <property type="entry name" value="Biotin_COase_C"/>
</dbReference>
<comment type="catalytic activity">
    <reaction evidence="12">
        <text>hydrogencarbonate + acetyl-CoA + ATP = malonyl-CoA + ADP + phosphate + H(+)</text>
        <dbReference type="Rhea" id="RHEA:11308"/>
        <dbReference type="ChEBI" id="CHEBI:15378"/>
        <dbReference type="ChEBI" id="CHEBI:17544"/>
        <dbReference type="ChEBI" id="CHEBI:30616"/>
        <dbReference type="ChEBI" id="CHEBI:43474"/>
        <dbReference type="ChEBI" id="CHEBI:57288"/>
        <dbReference type="ChEBI" id="CHEBI:57384"/>
        <dbReference type="ChEBI" id="CHEBI:456216"/>
        <dbReference type="EC" id="6.4.1.2"/>
    </reaction>
</comment>
<dbReference type="GO" id="GO:0046872">
    <property type="term" value="F:metal ion binding"/>
    <property type="evidence" value="ECO:0007669"/>
    <property type="project" value="InterPro"/>
</dbReference>
<dbReference type="InterPro" id="IPR011761">
    <property type="entry name" value="ATP-grasp"/>
</dbReference>
<evidence type="ECO:0000259" key="18">
    <source>
        <dbReference type="PROSITE" id="PS50980"/>
    </source>
</evidence>
<dbReference type="InterPro" id="IPR005481">
    <property type="entry name" value="BC-like_N"/>
</dbReference>
<dbReference type="InterPro" id="IPR016185">
    <property type="entry name" value="PreATP-grasp_dom_sf"/>
</dbReference>
<dbReference type="FunFam" id="2.40.50.100:FF:000005">
    <property type="entry name" value="Acetyl-CoA carboxylase 1"/>
    <property type="match status" value="1"/>
</dbReference>
<evidence type="ECO:0000256" key="8">
    <source>
        <dbReference type="ARBA" id="ARBA00023098"/>
    </source>
</evidence>
<keyword evidence="9" id="KW-0275">Fatty acid biosynthesis</keyword>
<evidence type="ECO:0000256" key="7">
    <source>
        <dbReference type="ARBA" id="ARBA00022840"/>
    </source>
</evidence>
<dbReference type="PROSITE" id="PS00867">
    <property type="entry name" value="CPSASE_2"/>
    <property type="match status" value="1"/>
</dbReference>
<dbReference type="Proteomes" id="UP001431209">
    <property type="component" value="Unassembled WGS sequence"/>
</dbReference>
<evidence type="ECO:0000256" key="1">
    <source>
        <dbReference type="ARBA" id="ARBA00001953"/>
    </source>
</evidence>
<dbReference type="InterPro" id="IPR011763">
    <property type="entry name" value="COA_CT_C"/>
</dbReference>
<dbReference type="SUPFAM" id="SSF52440">
    <property type="entry name" value="PreATP-grasp domain"/>
    <property type="match status" value="1"/>
</dbReference>
<evidence type="ECO:0000256" key="11">
    <source>
        <dbReference type="ARBA" id="ARBA00023268"/>
    </source>
</evidence>
<dbReference type="Pfam" id="PF02786">
    <property type="entry name" value="CPSase_L_D2"/>
    <property type="match status" value="1"/>
</dbReference>
<evidence type="ECO:0000259" key="17">
    <source>
        <dbReference type="PROSITE" id="PS50979"/>
    </source>
</evidence>
<dbReference type="PROSITE" id="PS50980">
    <property type="entry name" value="COA_CT_NTER"/>
    <property type="match status" value="1"/>
</dbReference>
<evidence type="ECO:0000256" key="10">
    <source>
        <dbReference type="ARBA" id="ARBA00023267"/>
    </source>
</evidence>
<dbReference type="InterPro" id="IPR011764">
    <property type="entry name" value="Biotin_carboxylation_dom"/>
</dbReference>
<evidence type="ECO:0000256" key="5">
    <source>
        <dbReference type="ARBA" id="ARBA00022741"/>
    </source>
</evidence>
<evidence type="ECO:0000256" key="2">
    <source>
        <dbReference type="ARBA" id="ARBA00004956"/>
    </source>
</evidence>
<dbReference type="InterPro" id="IPR049076">
    <property type="entry name" value="ACCA"/>
</dbReference>
<comment type="caution">
    <text evidence="20">The sequence shown here is derived from an EMBL/GenBank/DDBJ whole genome shotgun (WGS) entry which is preliminary data.</text>
</comment>
<feature type="domain" description="CoA carboxyltransferase C-terminal" evidence="19">
    <location>
        <begin position="1818"/>
        <end position="2138"/>
    </location>
</feature>
<evidence type="ECO:0000313" key="21">
    <source>
        <dbReference type="Proteomes" id="UP001431209"/>
    </source>
</evidence>
<dbReference type="Gene3D" id="3.30.470.20">
    <property type="entry name" value="ATP-grasp fold, B domain"/>
    <property type="match status" value="1"/>
</dbReference>
<feature type="domain" description="Biotin carboxylation" evidence="17">
    <location>
        <begin position="39"/>
        <end position="542"/>
    </location>
</feature>
<dbReference type="CDD" id="cd06850">
    <property type="entry name" value="biotinyl_domain"/>
    <property type="match status" value="1"/>
</dbReference>
<dbReference type="InterPro" id="IPR013815">
    <property type="entry name" value="ATP_grasp_subdomain_1"/>
</dbReference>
<dbReference type="SUPFAM" id="SSF56059">
    <property type="entry name" value="Glutathione synthetase ATP-binding domain-like"/>
    <property type="match status" value="1"/>
</dbReference>
<evidence type="ECO:0000256" key="14">
    <source>
        <dbReference type="PROSITE-ProRule" id="PRU00409"/>
    </source>
</evidence>
<dbReference type="GO" id="GO:0005524">
    <property type="term" value="F:ATP binding"/>
    <property type="evidence" value="ECO:0007669"/>
    <property type="project" value="UniProtKB-UniRule"/>
</dbReference>
<dbReference type="GO" id="GO:0003989">
    <property type="term" value="F:acetyl-CoA carboxylase activity"/>
    <property type="evidence" value="ECO:0007669"/>
    <property type="project" value="UniProtKB-EC"/>
</dbReference>
<dbReference type="PROSITE" id="PS50975">
    <property type="entry name" value="ATP_GRASP"/>
    <property type="match status" value="1"/>
</dbReference>
<dbReference type="InterPro" id="IPR011053">
    <property type="entry name" value="Single_hybrid_motif"/>
</dbReference>
<dbReference type="Gene3D" id="3.40.50.20">
    <property type="match status" value="1"/>
</dbReference>
<dbReference type="Pfam" id="PF00364">
    <property type="entry name" value="Biotin_lipoyl"/>
    <property type="match status" value="1"/>
</dbReference>
<dbReference type="Gene3D" id="3.90.226.10">
    <property type="entry name" value="2-enoyl-CoA Hydratase, Chain A, domain 1"/>
    <property type="match status" value="2"/>
</dbReference>
<comment type="catalytic activity">
    <reaction evidence="13">
        <text>N(6)-biotinyl-L-lysyl-[protein] + hydrogencarbonate + ATP = N(6)-carboxybiotinyl-L-lysyl-[protein] + ADP + phosphate + H(+)</text>
        <dbReference type="Rhea" id="RHEA:13501"/>
        <dbReference type="Rhea" id="RHEA-COMP:10505"/>
        <dbReference type="Rhea" id="RHEA-COMP:10506"/>
        <dbReference type="ChEBI" id="CHEBI:15378"/>
        <dbReference type="ChEBI" id="CHEBI:17544"/>
        <dbReference type="ChEBI" id="CHEBI:30616"/>
        <dbReference type="ChEBI" id="CHEBI:43474"/>
        <dbReference type="ChEBI" id="CHEBI:83144"/>
        <dbReference type="ChEBI" id="CHEBI:83145"/>
        <dbReference type="ChEBI" id="CHEBI:456216"/>
        <dbReference type="EC" id="6.3.4.14"/>
    </reaction>
</comment>
<keyword evidence="4" id="KW-0436">Ligase</keyword>
<dbReference type="FunFam" id="3.30.1490.20:FF:000003">
    <property type="entry name" value="acetyl-CoA carboxylase isoform X1"/>
    <property type="match status" value="1"/>
</dbReference>
<dbReference type="Gene3D" id="2.40.50.100">
    <property type="match status" value="1"/>
</dbReference>
<evidence type="ECO:0000259" key="19">
    <source>
        <dbReference type="PROSITE" id="PS50989"/>
    </source>
</evidence>
<feature type="domain" description="CoA carboxyltransferase N-terminal" evidence="18">
    <location>
        <begin position="1470"/>
        <end position="1813"/>
    </location>
</feature>
<dbReference type="Gene3D" id="3.90.1770.10">
    <property type="entry name" value="PreATP-grasp domain"/>
    <property type="match status" value="1"/>
</dbReference>
<dbReference type="Pfam" id="PF01039">
    <property type="entry name" value="Carboxyl_trans"/>
    <property type="match status" value="1"/>
</dbReference>
<evidence type="ECO:0000259" key="16">
    <source>
        <dbReference type="PROSITE" id="PS50975"/>
    </source>
</evidence>
<dbReference type="PROSITE" id="PS50968">
    <property type="entry name" value="BIOTINYL_LIPOYL"/>
    <property type="match status" value="1"/>
</dbReference>
<dbReference type="Pfam" id="PF21385">
    <property type="entry name" value="ACCA_BT"/>
    <property type="match status" value="1"/>
</dbReference>
<keyword evidence="3" id="KW-0444">Lipid biosynthesis</keyword>
<dbReference type="PANTHER" id="PTHR45728:SF3">
    <property type="entry name" value="ACETYL-COA CARBOXYLASE"/>
    <property type="match status" value="1"/>
</dbReference>
<keyword evidence="6" id="KW-0276">Fatty acid metabolism</keyword>
<evidence type="ECO:0000256" key="9">
    <source>
        <dbReference type="ARBA" id="ARBA00023160"/>
    </source>
</evidence>
<keyword evidence="10" id="KW-0092">Biotin</keyword>
<dbReference type="EMBL" id="JAOPGA020000908">
    <property type="protein sequence ID" value="KAL0482923.1"/>
    <property type="molecule type" value="Genomic_DNA"/>
</dbReference>
<comment type="pathway">
    <text evidence="2">Lipid metabolism; malonyl-CoA biosynthesis; malonyl-CoA from acetyl-CoA: step 1/1.</text>
</comment>
<keyword evidence="11" id="KW-0511">Multifunctional enzyme</keyword>
<evidence type="ECO:0000256" key="3">
    <source>
        <dbReference type="ARBA" id="ARBA00022516"/>
    </source>
</evidence>
<dbReference type="InterPro" id="IPR005479">
    <property type="entry name" value="CPAse_ATP-bd"/>
</dbReference>
<dbReference type="InterPro" id="IPR011054">
    <property type="entry name" value="Rudment_hybrid_motif"/>
</dbReference>
<evidence type="ECO:0000256" key="6">
    <source>
        <dbReference type="ARBA" id="ARBA00022832"/>
    </source>
</evidence>
<dbReference type="SMART" id="SM00878">
    <property type="entry name" value="Biotin_carb_C"/>
    <property type="match status" value="1"/>
</dbReference>
<dbReference type="InterPro" id="IPR013537">
    <property type="entry name" value="AcCoA_COase_cen"/>
</dbReference>
<accession>A0AAW2Z0W5</accession>
<keyword evidence="21" id="KW-1185">Reference proteome</keyword>
<dbReference type="SUPFAM" id="SSF52096">
    <property type="entry name" value="ClpP/crotonase"/>
    <property type="match status" value="2"/>
</dbReference>
<feature type="domain" description="ATP-grasp" evidence="16">
    <location>
        <begin position="195"/>
        <end position="390"/>
    </location>
</feature>
<dbReference type="Gene3D" id="3.30.1490.20">
    <property type="entry name" value="ATP-grasp fold, A domain"/>
    <property type="match status" value="1"/>
</dbReference>
<dbReference type="InterPro" id="IPR029045">
    <property type="entry name" value="ClpP/crotonase-like_dom_sf"/>
</dbReference>
<dbReference type="PROSITE" id="PS50979">
    <property type="entry name" value="BC"/>
    <property type="match status" value="1"/>
</dbReference>
<keyword evidence="8" id="KW-0443">Lipid metabolism</keyword>
<keyword evidence="5 14" id="KW-0547">Nucleotide-binding</keyword>
<dbReference type="PROSITE" id="PS50989">
    <property type="entry name" value="COA_CT_CTER"/>
    <property type="match status" value="1"/>
</dbReference>
<dbReference type="Gene3D" id="2.40.460.10">
    <property type="entry name" value="Biotin dependent carboxylase carboxyltransferase"/>
    <property type="match status" value="1"/>
</dbReference>
<organism evidence="20 21">
    <name type="scientific">Acrasis kona</name>
    <dbReference type="NCBI Taxonomy" id="1008807"/>
    <lineage>
        <taxon>Eukaryota</taxon>
        <taxon>Discoba</taxon>
        <taxon>Heterolobosea</taxon>
        <taxon>Tetramitia</taxon>
        <taxon>Eutetramitia</taxon>
        <taxon>Acrasidae</taxon>
        <taxon>Acrasis</taxon>
    </lineage>
</organism>
<evidence type="ECO:0000313" key="20">
    <source>
        <dbReference type="EMBL" id="KAL0482923.1"/>
    </source>
</evidence>
<name>A0AAW2Z0W5_9EUKA</name>
<reference evidence="20 21" key="1">
    <citation type="submission" date="2024-03" db="EMBL/GenBank/DDBJ databases">
        <title>The Acrasis kona genome and developmental transcriptomes reveal deep origins of eukaryotic multicellular pathways.</title>
        <authorList>
            <person name="Sheikh S."/>
            <person name="Fu C.-J."/>
            <person name="Brown M.W."/>
            <person name="Baldauf S.L."/>
        </authorList>
    </citation>
    <scope>NUCLEOTIDE SEQUENCE [LARGE SCALE GENOMIC DNA]</scope>
    <source>
        <strain evidence="20 21">ATCC MYA-3509</strain>
    </source>
</reference>
<protein>
    <submittedName>
        <fullName evidence="20">Acetyl-CoA carboxylase</fullName>
    </submittedName>
</protein>
<feature type="domain" description="Lipoyl-binding" evidence="15">
    <location>
        <begin position="670"/>
        <end position="744"/>
    </location>
</feature>
<dbReference type="Pfam" id="PF08326">
    <property type="entry name" value="ACC_central"/>
    <property type="match status" value="1"/>
</dbReference>
<dbReference type="FunFam" id="3.90.226.10:FF:000010">
    <property type="entry name" value="acetyl-CoA carboxylase isoform X2"/>
    <property type="match status" value="1"/>
</dbReference>
<dbReference type="Pfam" id="PF02785">
    <property type="entry name" value="Biotin_carb_C"/>
    <property type="match status" value="1"/>
</dbReference>
<sequence length="2161" mass="246069">MSHDIYNPQTPSTPSHFVDSFSYRDIIQLYVHKKDGRRVIEKILIANNGIAAVKAIRSMRKWAFETFGDGKALKFVVMATPEDIQANQEYVRLADELVQVPGEGNFNNFANVKLIVDIAERTNCDAVWPGWGHASENPELPQSLSQTRTKIVFIGPNPHPMQMLGDKISSSIIAESAGVPTLPWSGSGLHIPIPTSSDEVVDIPDQTFQDACIHDEQQAVDSAKKIGYPIMIKASEGGGGKGIRKVHDDDEMRLGYQQVKQEVPGSPIFLMKLAHPSSRHLEVQIVADEYNNAVALYSRDCSVQRRHQKIIEEGPVTVASRKTLLEMEQAAVRLAKSVRYSCAGTVEYLYDAHNEKFYFLELNPRLQVEHPVTEWITQTNIPSIQLQVAMGIPLSNIPDIRGFLQCEDREGTNPIDFDNATPREPDGHVIACRITAENPEEGFQPTCGSVVELNFRNTPDIWGYFSIRSQGAIHAYSDSQFGHLFAHGRTRDEARNIMITALLELSIRGDIRTTQEYLITLLKREQFARNTHDTSWLDGLIRDKIEVEKPNNILTVLCGAIHTVQRIVSENRSKWCWFIERGQQPTFDLLQTTFQIDLILNSIKYSMTGTWSGPNKFTFSMNGSFMEAEIKVLRDEAMLVLINQSTSHISYATEDPNGLRVTVDGRVCVFTKEFDPSQIRAKVSGKLVRYLVDNGAHVGANKPIAELEVMKMIITVYAPLAGCVQREIVEGSTVNQGDIIATLELDDKSSVQRSVLYEGTFPPHFPQTNVNSNHQLNQGIQLLQNILRGYDYPSQQFEDKLKQAIKGIRKLSDRSILLYQFVEQLSVIRKNIPGSLQKELVQLLTTGFYQPIELSIQRGSENIEVSDDLMTKLKQVILNHAQNNLSDSRREEFLTSVKPLIALCDLHDAGYKKHAFQILSQLIDEYLQVEKQFDSVKRREAVWLELREQHVDNIDKTFHIALSQCRLVKKNKVVVALLDQVERLDMVAEFLHQLNELSSLVNKNYSDVVLKAKNMLMRSRLPSYKKMQQEMENILIRASLLESPQARYQALQDLITRSNYSFDILMTFFGHEHSGVRDLASEVYIRKAYVAFDISDVRIKQSDQFKSVEFRFTSKDNNNYGTLPSLRKTDGIVGSISFDALSSLVMESEDSVGFGIMVIFDSIDQVRSELSLALEQFKNVQSSNDADQTNILKIVLLVDKQNNNDQEMVKLLSDIISQHQNELDNYDIKRVTVVVDIPSKLPYYFTFRQRMDYAEDPMYRHIEPTLAFQLFLRKMSNYIITPFAYKDPAIHVYYGVPKKSPHFKADRYDYLNKRFFVRTVVLQGDIFTFENPEEFQITEAERYLVSSLNALELAMADSRYEQTFGNHIFINFLPEVVVKTDLVEQIITRFQNNYAKRLWNLRIGEVEIKLNAKTSPDSPSMPLRFIATNKTGYKLTVDMYQEVKDQTSGKIKYSGFFGPSAFHGMDIHSPYTLLDNVPQKRRIAHNNDTCYVYDYPQLFEWSLRRLWKEHAKNLNVNLKQIIPKSILIATEYQLGHDLQHLVEMPSVTSFDDDQCMGKNKLGMICWKFNIKTPEYPEGRNVVVIANDITFQSGSFGPLEDKVFQLASLMSRKEKIPRIYIAANSGARIGLATEVKQCFQVEWNDRNDPTKGFQYLYLSDADYQKIKSSVNAEWVGNDKWKILDVIGQENGIGVENLSASGMIAGETSRAYGQVFTMNYVAARSVGIGAYLNRLGQRVIQHRRAPILLTGAQALNKVLSRDVYTSNLQLGGVQIMHPNGVTHLIANDDFKAVGKMLKWLSYVPKHVDAALPIHKTLLDPADRDIDFVPTKDNVSNPRHMLGGHTSESGQWVSGFFDRDSVFETLTGWAKNIVIARARLGGIPVGFIAVDTRTIEQVTPADPADPTSRERVVQKSGQVWFPDSAYKTAQAIRDFNHGEQLPLFIFANWRGFSGGQRDMYEEVMKFGAQIVDALVDYKRPVFVYIPPFGELRGGAWVVVDPQINPSMMSMYADQRSKGGILEPSGIVEVKFRKEDLLGAAKRLDSNYSKLFNETQNILYDTVTPSREKKRAQEQVKKFEQGLLPIYTHVAETFADLHDTPGRMKAKNVIESIVEWKSARRFFYYRLKRKLAEMEIYDRLEGLVDSQQEKEQRVEQVVGWRFEWR</sequence>
<dbReference type="GO" id="GO:0006633">
    <property type="term" value="P:fatty acid biosynthetic process"/>
    <property type="evidence" value="ECO:0007669"/>
    <property type="project" value="UniProtKB-KW"/>
</dbReference>
<keyword evidence="7 14" id="KW-0067">ATP-binding</keyword>
<proteinExistence type="predicted"/>
<dbReference type="Pfam" id="PF00289">
    <property type="entry name" value="Biotin_carb_N"/>
    <property type="match status" value="1"/>
</dbReference>
<evidence type="ECO:0000256" key="13">
    <source>
        <dbReference type="ARBA" id="ARBA00048600"/>
    </source>
</evidence>
<dbReference type="InterPro" id="IPR000089">
    <property type="entry name" value="Biotin_lipoyl"/>
</dbReference>
<evidence type="ECO:0000256" key="12">
    <source>
        <dbReference type="ARBA" id="ARBA00048065"/>
    </source>
</evidence>
<dbReference type="PANTHER" id="PTHR45728">
    <property type="entry name" value="ACETYL-COA CARBOXYLASE, ISOFORM A"/>
    <property type="match status" value="1"/>
</dbReference>